<keyword evidence="4" id="KW-1185">Reference proteome</keyword>
<dbReference type="Proteomes" id="UP000319908">
    <property type="component" value="Unassembled WGS sequence"/>
</dbReference>
<feature type="transmembrane region" description="Helical" evidence="1">
    <location>
        <begin position="149"/>
        <end position="168"/>
    </location>
</feature>
<organism evidence="3 4">
    <name type="scientific">Allorhodopirellula heiligendammensis</name>
    <dbReference type="NCBI Taxonomy" id="2714739"/>
    <lineage>
        <taxon>Bacteria</taxon>
        <taxon>Pseudomonadati</taxon>
        <taxon>Planctomycetota</taxon>
        <taxon>Planctomycetia</taxon>
        <taxon>Pirellulales</taxon>
        <taxon>Pirellulaceae</taxon>
        <taxon>Allorhodopirellula</taxon>
    </lineage>
</organism>
<protein>
    <recommendedName>
        <fullName evidence="5">YtkA-like domain-containing protein</fullName>
    </recommendedName>
</protein>
<proteinExistence type="predicted"/>
<gene>
    <name evidence="3" type="ORF">Poly21_47680</name>
</gene>
<name>A0A5C6BGM2_9BACT</name>
<keyword evidence="1" id="KW-0812">Transmembrane</keyword>
<comment type="caution">
    <text evidence="3">The sequence shown here is derived from an EMBL/GenBank/DDBJ whole genome shotgun (WGS) entry which is preliminary data.</text>
</comment>
<keyword evidence="1" id="KW-0472">Membrane</keyword>
<dbReference type="EMBL" id="SJPU01000003">
    <property type="protein sequence ID" value="TWU10862.1"/>
    <property type="molecule type" value="Genomic_DNA"/>
</dbReference>
<reference evidence="3 4" key="1">
    <citation type="journal article" date="2020" name="Antonie Van Leeuwenhoek">
        <title>Rhodopirellula heiligendammensis sp. nov., Rhodopirellula pilleata sp. nov., and Rhodopirellula solitaria sp. nov. isolated from natural or artificial marine surfaces in Northern Germany and California, USA, and emended description of the genus Rhodopirellula.</title>
        <authorList>
            <person name="Kallscheuer N."/>
            <person name="Wiegand S."/>
            <person name="Jogler M."/>
            <person name="Boedeker C."/>
            <person name="Peeters S.H."/>
            <person name="Rast P."/>
            <person name="Heuer A."/>
            <person name="Jetten M.S.M."/>
            <person name="Rohde M."/>
            <person name="Jogler C."/>
        </authorList>
    </citation>
    <scope>NUCLEOTIDE SEQUENCE [LARGE SCALE GENOMIC DNA]</scope>
    <source>
        <strain evidence="3 4">Poly21</strain>
    </source>
</reference>
<evidence type="ECO:0000313" key="4">
    <source>
        <dbReference type="Proteomes" id="UP000319908"/>
    </source>
</evidence>
<dbReference type="AlphaFoldDB" id="A0A5C6BGM2"/>
<sequence>MRPVLPHTPLVVLLVVGLMTSAMASRAIADGGKVQWSGIVDGRRYTVFTSPTPLQPGMVDISVLIQNESDGRVMRDATLSVRCQDRQSERVVEGRASQANSTNRLLQSAKLDLPVAGQWEIEICDLGAKPSSGPLVSFVVMVADQRFSIPWTAALVTAPLWFIAIYLLRERIRR</sequence>
<evidence type="ECO:0000256" key="1">
    <source>
        <dbReference type="SAM" id="Phobius"/>
    </source>
</evidence>
<keyword evidence="2" id="KW-0732">Signal</keyword>
<feature type="signal peptide" evidence="2">
    <location>
        <begin position="1"/>
        <end position="24"/>
    </location>
</feature>
<evidence type="ECO:0008006" key="5">
    <source>
        <dbReference type="Google" id="ProtNLM"/>
    </source>
</evidence>
<feature type="chain" id="PRO_5022892881" description="YtkA-like domain-containing protein" evidence="2">
    <location>
        <begin position="25"/>
        <end position="174"/>
    </location>
</feature>
<accession>A0A5C6BGM2</accession>
<keyword evidence="1" id="KW-1133">Transmembrane helix</keyword>
<evidence type="ECO:0000313" key="3">
    <source>
        <dbReference type="EMBL" id="TWU10862.1"/>
    </source>
</evidence>
<evidence type="ECO:0000256" key="2">
    <source>
        <dbReference type="SAM" id="SignalP"/>
    </source>
</evidence>